<organism evidence="1">
    <name type="scientific">bioreactor metagenome</name>
    <dbReference type="NCBI Taxonomy" id="1076179"/>
    <lineage>
        <taxon>unclassified sequences</taxon>
        <taxon>metagenomes</taxon>
        <taxon>ecological metagenomes</taxon>
    </lineage>
</organism>
<dbReference type="AlphaFoldDB" id="A0A645CFX7"/>
<accession>A0A645CFX7</accession>
<name>A0A645CFX7_9ZZZZ</name>
<reference evidence="1" key="1">
    <citation type="submission" date="2019-08" db="EMBL/GenBank/DDBJ databases">
        <authorList>
            <person name="Kucharzyk K."/>
            <person name="Murdoch R.W."/>
            <person name="Higgins S."/>
            <person name="Loffler F."/>
        </authorList>
    </citation>
    <scope>NUCLEOTIDE SEQUENCE</scope>
</reference>
<dbReference type="EMBL" id="VSSQ01026907">
    <property type="protein sequence ID" value="MPM75854.1"/>
    <property type="molecule type" value="Genomic_DNA"/>
</dbReference>
<sequence length="97" mass="11468">MHIIHKRNGRKLKGSYRILKKSVEIIHLGQVDRIPQRIAKDEGEIKIFFIVCQFIKCECKLIVPSHKKHRLTENPIRCMKFHGADVVRIYLIIVFHP</sequence>
<proteinExistence type="predicted"/>
<evidence type="ECO:0000313" key="1">
    <source>
        <dbReference type="EMBL" id="MPM75854.1"/>
    </source>
</evidence>
<protein>
    <submittedName>
        <fullName evidence="1">Uncharacterized protein</fullName>
    </submittedName>
</protein>
<comment type="caution">
    <text evidence="1">The sequence shown here is derived from an EMBL/GenBank/DDBJ whole genome shotgun (WGS) entry which is preliminary data.</text>
</comment>
<gene>
    <name evidence="1" type="ORF">SDC9_122848</name>
</gene>